<accession>A0A1H2DZA2</accession>
<evidence type="ECO:0000313" key="2">
    <source>
        <dbReference type="Proteomes" id="UP000243924"/>
    </source>
</evidence>
<organism evidence="1 2">
    <name type="scientific">Halopseudomonas salegens</name>
    <dbReference type="NCBI Taxonomy" id="1434072"/>
    <lineage>
        <taxon>Bacteria</taxon>
        <taxon>Pseudomonadati</taxon>
        <taxon>Pseudomonadota</taxon>
        <taxon>Gammaproteobacteria</taxon>
        <taxon>Pseudomonadales</taxon>
        <taxon>Pseudomonadaceae</taxon>
        <taxon>Halopseudomonas</taxon>
    </lineage>
</organism>
<dbReference type="STRING" id="1434072.SAMN05216210_0128"/>
<reference evidence="2" key="1">
    <citation type="submission" date="2016-10" db="EMBL/GenBank/DDBJ databases">
        <authorList>
            <person name="Varghese N."/>
            <person name="Submissions S."/>
        </authorList>
    </citation>
    <scope>NUCLEOTIDE SEQUENCE [LARGE SCALE GENOMIC DNA]</scope>
    <source>
        <strain evidence="2">CECT 8338</strain>
    </source>
</reference>
<dbReference type="PANTHER" id="PTHR35446:SF3">
    <property type="entry name" value="CMD DOMAIN-CONTAINING PROTEIN"/>
    <property type="match status" value="1"/>
</dbReference>
<dbReference type="OrthoDB" id="9808310at2"/>
<dbReference type="PANTHER" id="PTHR35446">
    <property type="entry name" value="SI:CH211-175M2.5"/>
    <property type="match status" value="1"/>
</dbReference>
<dbReference type="InterPro" id="IPR029032">
    <property type="entry name" value="AhpD-like"/>
</dbReference>
<protein>
    <submittedName>
        <fullName evidence="1">Alkylhydroperoxidase AhpD family core domain-containing protein</fullName>
    </submittedName>
</protein>
<dbReference type="SUPFAM" id="SSF69118">
    <property type="entry name" value="AhpD-like"/>
    <property type="match status" value="1"/>
</dbReference>
<gene>
    <name evidence="1" type="ORF">SAMN05216210_0128</name>
</gene>
<proteinExistence type="predicted"/>
<dbReference type="Proteomes" id="UP000243924">
    <property type="component" value="Chromosome I"/>
</dbReference>
<dbReference type="AlphaFoldDB" id="A0A1H2DZA2"/>
<keyword evidence="2" id="KW-1185">Reference proteome</keyword>
<sequence>MSEFTLYTLETAPKDSKPLLEDAKKSMGSIPNLFAVMADAPSVLEAYLTLNRLFTQSSFNANEQTVLWQTINAEHECTYCVAAHTAIAKQMKVSDEITQALRDGKPLADKKLQVLRDFALEVVRERGFVKPASLQAFLDAGYSHQQVQEVVLCLSQKVLSNYINHMAETPLDEGFAAFEWSPGDKQ</sequence>
<keyword evidence="1" id="KW-0560">Oxidoreductase</keyword>
<dbReference type="GO" id="GO:0004601">
    <property type="term" value="F:peroxidase activity"/>
    <property type="evidence" value="ECO:0007669"/>
    <property type="project" value="UniProtKB-KW"/>
</dbReference>
<keyword evidence="1" id="KW-0575">Peroxidase</keyword>
<name>A0A1H2DZA2_9GAMM</name>
<evidence type="ECO:0000313" key="1">
    <source>
        <dbReference type="EMBL" id="SDT88117.1"/>
    </source>
</evidence>
<dbReference type="EMBL" id="LT629787">
    <property type="protein sequence ID" value="SDT88117.1"/>
    <property type="molecule type" value="Genomic_DNA"/>
</dbReference>
<dbReference type="RefSeq" id="WP_092383152.1">
    <property type="nucleotide sequence ID" value="NZ_LT629787.1"/>
</dbReference>
<dbReference type="Gene3D" id="1.20.1290.10">
    <property type="entry name" value="AhpD-like"/>
    <property type="match status" value="1"/>
</dbReference>